<evidence type="ECO:0000259" key="1">
    <source>
        <dbReference type="Pfam" id="PF11563"/>
    </source>
</evidence>
<dbReference type="RefSeq" id="WP_145662725.1">
    <property type="nucleotide sequence ID" value="NZ_VIWO01000001.1"/>
</dbReference>
<proteinExistence type="predicted"/>
<evidence type="ECO:0000313" key="3">
    <source>
        <dbReference type="Proteomes" id="UP000320811"/>
    </source>
</evidence>
<dbReference type="GO" id="GO:0020037">
    <property type="term" value="F:heme binding"/>
    <property type="evidence" value="ECO:0007669"/>
    <property type="project" value="InterPro"/>
</dbReference>
<protein>
    <submittedName>
        <fullName evidence="2">Protoglobin</fullName>
    </submittedName>
</protein>
<accession>A0A561Q3K9</accession>
<sequence>MDDALRHNPADSGSPSSPDAQTLVSLKRMLLFTHEDEEYLLMAGNILLGHTEEILDAWYDHILRNNYLAHYFTKNGAPDTDYLQRLRPHFRQWIIDLCSREEGSDWWQLEERIVAQLHPGPGIDPVNELPSIYLRYLSTFIYPVAEAGRPFLGDSRYPPQTTARMQQAWFKAICFSVLLWIYPSTNRFIYE</sequence>
<organism evidence="2 3">
    <name type="scientific">Chitinophaga polysaccharea</name>
    <dbReference type="NCBI Taxonomy" id="1293035"/>
    <lineage>
        <taxon>Bacteria</taxon>
        <taxon>Pseudomonadati</taxon>
        <taxon>Bacteroidota</taxon>
        <taxon>Chitinophagia</taxon>
        <taxon>Chitinophagales</taxon>
        <taxon>Chitinophagaceae</taxon>
        <taxon>Chitinophaga</taxon>
    </lineage>
</organism>
<feature type="domain" description="Globin-sensor" evidence="1">
    <location>
        <begin position="21"/>
        <end position="182"/>
    </location>
</feature>
<dbReference type="InterPro" id="IPR012292">
    <property type="entry name" value="Globin/Proto"/>
</dbReference>
<dbReference type="SUPFAM" id="SSF46458">
    <property type="entry name" value="Globin-like"/>
    <property type="match status" value="1"/>
</dbReference>
<dbReference type="Gene3D" id="1.10.490.10">
    <property type="entry name" value="Globins"/>
    <property type="match status" value="1"/>
</dbReference>
<dbReference type="AlphaFoldDB" id="A0A561Q3K9"/>
<dbReference type="InterPro" id="IPR044398">
    <property type="entry name" value="Globin-sensor_dom"/>
</dbReference>
<dbReference type="GO" id="GO:0019825">
    <property type="term" value="F:oxygen binding"/>
    <property type="evidence" value="ECO:0007669"/>
    <property type="project" value="InterPro"/>
</dbReference>
<keyword evidence="3" id="KW-1185">Reference proteome</keyword>
<reference evidence="2 3" key="1">
    <citation type="submission" date="2019-06" db="EMBL/GenBank/DDBJ databases">
        <title>Sorghum-associated microbial communities from plants grown in Nebraska, USA.</title>
        <authorList>
            <person name="Schachtman D."/>
        </authorList>
    </citation>
    <scope>NUCLEOTIDE SEQUENCE [LARGE SCALE GENOMIC DNA]</scope>
    <source>
        <strain evidence="2 3">1209</strain>
    </source>
</reference>
<dbReference type="OrthoDB" id="9780134at2"/>
<dbReference type="InterPro" id="IPR009050">
    <property type="entry name" value="Globin-like_sf"/>
</dbReference>
<dbReference type="EMBL" id="VIWO01000001">
    <property type="protein sequence ID" value="TWF44947.1"/>
    <property type="molecule type" value="Genomic_DNA"/>
</dbReference>
<name>A0A561Q3K9_9BACT</name>
<comment type="caution">
    <text evidence="2">The sequence shown here is derived from an EMBL/GenBank/DDBJ whole genome shotgun (WGS) entry which is preliminary data.</text>
</comment>
<dbReference type="Pfam" id="PF11563">
    <property type="entry name" value="Protoglobin"/>
    <property type="match status" value="1"/>
</dbReference>
<gene>
    <name evidence="2" type="ORF">FHW36_101873</name>
</gene>
<evidence type="ECO:0000313" key="2">
    <source>
        <dbReference type="EMBL" id="TWF44947.1"/>
    </source>
</evidence>
<dbReference type="Proteomes" id="UP000320811">
    <property type="component" value="Unassembled WGS sequence"/>
</dbReference>